<dbReference type="InterPro" id="IPR001810">
    <property type="entry name" value="F-box_dom"/>
</dbReference>
<evidence type="ECO:0000313" key="3">
    <source>
        <dbReference type="RefSeq" id="XP_019086630.1"/>
    </source>
</evidence>
<proteinExistence type="predicted"/>
<gene>
    <name evidence="3" type="primary">LOC109127023</name>
</gene>
<dbReference type="InterPro" id="IPR053781">
    <property type="entry name" value="F-box_AtFBL13-like"/>
</dbReference>
<dbReference type="RefSeq" id="XP_019086630.1">
    <property type="nucleotide sequence ID" value="XM_019231085.1"/>
</dbReference>
<evidence type="ECO:0000259" key="1">
    <source>
        <dbReference type="PROSITE" id="PS50181"/>
    </source>
</evidence>
<reference evidence="2" key="1">
    <citation type="journal article" date="2014" name="Nat. Commun.">
        <title>The emerging biofuel crop Camelina sativa retains a highly undifferentiated hexaploid genome structure.</title>
        <authorList>
            <person name="Kagale S."/>
            <person name="Koh C."/>
            <person name="Nixon J."/>
            <person name="Bollina V."/>
            <person name="Clarke W.E."/>
            <person name="Tuteja R."/>
            <person name="Spillane C."/>
            <person name="Robinson S.J."/>
            <person name="Links M.G."/>
            <person name="Clarke C."/>
            <person name="Higgins E.E."/>
            <person name="Huebert T."/>
            <person name="Sharpe A.G."/>
            <person name="Parkin I.A."/>
        </authorList>
    </citation>
    <scope>NUCLEOTIDE SEQUENCE [LARGE SCALE GENOMIC DNA]</scope>
    <source>
        <strain evidence="2">cv. DH55</strain>
    </source>
</reference>
<dbReference type="Pfam" id="PF00646">
    <property type="entry name" value="F-box"/>
    <property type="match status" value="1"/>
</dbReference>
<evidence type="ECO:0000313" key="2">
    <source>
        <dbReference type="Proteomes" id="UP000694864"/>
    </source>
</evidence>
<name>A0ABM1QIP2_CAMSA</name>
<keyword evidence="2" id="KW-1185">Reference proteome</keyword>
<dbReference type="SUPFAM" id="SSF52058">
    <property type="entry name" value="L domain-like"/>
    <property type="match status" value="1"/>
</dbReference>
<dbReference type="CDD" id="cd22160">
    <property type="entry name" value="F-box_AtFBL13-like"/>
    <property type="match status" value="1"/>
</dbReference>
<dbReference type="SMART" id="SM00579">
    <property type="entry name" value="FBD"/>
    <property type="match status" value="1"/>
</dbReference>
<dbReference type="Gene3D" id="3.80.10.10">
    <property type="entry name" value="Ribonuclease Inhibitor"/>
    <property type="match status" value="1"/>
</dbReference>
<dbReference type="InterPro" id="IPR006566">
    <property type="entry name" value="FBD"/>
</dbReference>
<dbReference type="Proteomes" id="UP000694864">
    <property type="component" value="Chromosome 2"/>
</dbReference>
<dbReference type="PROSITE" id="PS50181">
    <property type="entry name" value="FBOX"/>
    <property type="match status" value="1"/>
</dbReference>
<dbReference type="Gene3D" id="1.20.1280.50">
    <property type="match status" value="1"/>
</dbReference>
<dbReference type="InterPro" id="IPR036047">
    <property type="entry name" value="F-box-like_dom_sf"/>
</dbReference>
<feature type="domain" description="F-box" evidence="1">
    <location>
        <begin position="6"/>
        <end position="42"/>
    </location>
</feature>
<organism evidence="2 3">
    <name type="scientific">Camelina sativa</name>
    <name type="common">False flax</name>
    <name type="synonym">Myagrum sativum</name>
    <dbReference type="NCBI Taxonomy" id="90675"/>
    <lineage>
        <taxon>Eukaryota</taxon>
        <taxon>Viridiplantae</taxon>
        <taxon>Streptophyta</taxon>
        <taxon>Embryophyta</taxon>
        <taxon>Tracheophyta</taxon>
        <taxon>Spermatophyta</taxon>
        <taxon>Magnoliopsida</taxon>
        <taxon>eudicotyledons</taxon>
        <taxon>Gunneridae</taxon>
        <taxon>Pentapetalae</taxon>
        <taxon>rosids</taxon>
        <taxon>malvids</taxon>
        <taxon>Brassicales</taxon>
        <taxon>Brassicaceae</taxon>
        <taxon>Camelineae</taxon>
        <taxon>Camelina</taxon>
    </lineage>
</organism>
<dbReference type="InterPro" id="IPR055411">
    <property type="entry name" value="LRR_FXL15/At3g58940/PEG3-like"/>
</dbReference>
<dbReference type="InterPro" id="IPR032675">
    <property type="entry name" value="LRR_dom_sf"/>
</dbReference>
<dbReference type="SUPFAM" id="SSF81383">
    <property type="entry name" value="F-box domain"/>
    <property type="match status" value="1"/>
</dbReference>
<dbReference type="PANTHER" id="PTHR31293">
    <property type="entry name" value="RNI-LIKE SUPERFAMILY PROTEIN"/>
    <property type="match status" value="1"/>
</dbReference>
<dbReference type="InterPro" id="IPR055294">
    <property type="entry name" value="FBL60-like"/>
</dbReference>
<dbReference type="Pfam" id="PF24758">
    <property type="entry name" value="LRR_At5g56370"/>
    <property type="match status" value="1"/>
</dbReference>
<sequence length="528" mass="60793">MESENKDRISDLPDPLICHILSFLPTKEAVSTSVLAKKWKPLFVDVPSLDLDDSNCRNPPMSYEEKRTNGTSFMHFVDRVLALQGNAPIKRFQLVGSDVVNELWVLDWVPKVLRRGVSDIHLSMSSHWENFEYPKFNPLPPEMFVSKTLVRLTIIFEHGVNISVKGDVSLPKLKTLHLNYFKIATSMFNKLLSGCHALEELVLTNLMWTKYLEHDVVFISIPTLKRLKFCRYEQYDDANKTVSLSFDNPNLVYMEYFDTIADRYQQVSFGSLVEATIGLRLTPDQSYFQWYECENYLISSEKSNVTNFLNGILNVKILHLTPDMLQVLGCCRDTIPIFNSLTRLTIETKPETEVLWKPLPALLKSCPNLETLVFKGLHHIYTERCEDEDGCLCKCFIEYTEVVARTCLSSSPVKVIEILNFGEILDDNDDDEDDNNIVRMLTTLSDDDDDDENGGLVHCLREKIEYVKYFLETMPNLEQVKMRFLLSNEEDVMMKVFKKLQNLPKVASPNCKIQVFSDNLSLSYNTSD</sequence>
<reference evidence="3" key="2">
    <citation type="submission" date="2025-08" db="UniProtKB">
        <authorList>
            <consortium name="RefSeq"/>
        </authorList>
    </citation>
    <scope>IDENTIFICATION</scope>
    <source>
        <tissue evidence="3">Leaf</tissue>
    </source>
</reference>
<dbReference type="GeneID" id="109127023"/>
<accession>A0ABM1QIP2</accession>
<dbReference type="PANTHER" id="PTHR31293:SF12">
    <property type="entry name" value="RNI-LIKE SUPERFAMILY PROTEIN"/>
    <property type="match status" value="1"/>
</dbReference>
<protein>
    <submittedName>
        <fullName evidence="3">F-box/LRR-repeat protein At5g41630</fullName>
    </submittedName>
</protein>